<accession>A0A9P4ND81</accession>
<feature type="compositionally biased region" description="Basic and acidic residues" evidence="1">
    <location>
        <begin position="133"/>
        <end position="147"/>
    </location>
</feature>
<feature type="signal peptide" evidence="2">
    <location>
        <begin position="1"/>
        <end position="26"/>
    </location>
</feature>
<evidence type="ECO:0008006" key="5">
    <source>
        <dbReference type="Google" id="ProtNLM"/>
    </source>
</evidence>
<gene>
    <name evidence="3" type="ORF">CC78DRAFT_527912</name>
</gene>
<dbReference type="AlphaFoldDB" id="A0A9P4ND81"/>
<evidence type="ECO:0000256" key="1">
    <source>
        <dbReference type="SAM" id="MobiDB-lite"/>
    </source>
</evidence>
<feature type="region of interest" description="Disordered" evidence="1">
    <location>
        <begin position="133"/>
        <end position="154"/>
    </location>
</feature>
<evidence type="ECO:0000313" key="3">
    <source>
        <dbReference type="EMBL" id="KAF2270950.1"/>
    </source>
</evidence>
<proteinExistence type="predicted"/>
<comment type="caution">
    <text evidence="3">The sequence shown here is derived from an EMBL/GenBank/DDBJ whole genome shotgun (WGS) entry which is preliminary data.</text>
</comment>
<reference evidence="4" key="1">
    <citation type="journal article" date="2020" name="Stud. Mycol.">
        <title>101 Dothideomycetes genomes: A test case for predicting lifestyles and emergence of pathogens.</title>
        <authorList>
            <person name="Haridas S."/>
            <person name="Albert R."/>
            <person name="Binder M."/>
            <person name="Bloem J."/>
            <person name="LaButti K."/>
            <person name="Salamov A."/>
            <person name="Andreopoulos B."/>
            <person name="Baker S."/>
            <person name="Barry K."/>
            <person name="Bills G."/>
            <person name="Bluhm B."/>
            <person name="Cannon C."/>
            <person name="Castanera R."/>
            <person name="Culley D."/>
            <person name="Daum C."/>
            <person name="Ezra D."/>
            <person name="Gonzalez J."/>
            <person name="Henrissat B."/>
            <person name="Kuo A."/>
            <person name="Liang C."/>
            <person name="Lipzen A."/>
            <person name="Lutzoni F."/>
            <person name="Magnuson J."/>
            <person name="Mondo S."/>
            <person name="Nolan M."/>
            <person name="Ohm R."/>
            <person name="Pangilinan J."/>
            <person name="Park H.-J."/>
            <person name="Ramirez L."/>
            <person name="Alfaro M."/>
            <person name="Sun H."/>
            <person name="Tritt A."/>
            <person name="Yoshinaga Y."/>
            <person name="Zwiers L.-H."/>
            <person name="Turgeon B."/>
            <person name="Goodwin S."/>
            <person name="Spatafora J."/>
            <person name="Crous P."/>
            <person name="Grigoriev I."/>
        </authorList>
    </citation>
    <scope>NUCLEOTIDE SEQUENCE [LARGE SCALE GENOMIC DNA]</scope>
    <source>
        <strain evidence="4">CBS 304.66</strain>
    </source>
</reference>
<sequence length="154" mass="17204">MGNTLCSVLSSLVAFLCSMVRRSSLALKVPRARKDSDALVHSPFADPKVVIDPFLEAWSLCEFLWIYAGAVRSPGGERGKVSANIPCVKEWECMTGVERRGMKVLHGRGRREQEEEFVLGFYSRVGGREDRTYVRPVERRTPARKADISTASKA</sequence>
<keyword evidence="2" id="KW-0732">Signal</keyword>
<evidence type="ECO:0000313" key="4">
    <source>
        <dbReference type="Proteomes" id="UP000800093"/>
    </source>
</evidence>
<name>A0A9P4ND81_9PLEO</name>
<organism evidence="3 4">
    <name type="scientific">Lojkania enalia</name>
    <dbReference type="NCBI Taxonomy" id="147567"/>
    <lineage>
        <taxon>Eukaryota</taxon>
        <taxon>Fungi</taxon>
        <taxon>Dikarya</taxon>
        <taxon>Ascomycota</taxon>
        <taxon>Pezizomycotina</taxon>
        <taxon>Dothideomycetes</taxon>
        <taxon>Pleosporomycetidae</taxon>
        <taxon>Pleosporales</taxon>
        <taxon>Pleosporales incertae sedis</taxon>
        <taxon>Lojkania</taxon>
    </lineage>
</organism>
<protein>
    <recommendedName>
        <fullName evidence="5">Secreted protein</fullName>
    </recommendedName>
</protein>
<dbReference type="EMBL" id="ML986578">
    <property type="protein sequence ID" value="KAF2270950.1"/>
    <property type="molecule type" value="Genomic_DNA"/>
</dbReference>
<keyword evidence="4" id="KW-1185">Reference proteome</keyword>
<dbReference type="Proteomes" id="UP000800093">
    <property type="component" value="Unassembled WGS sequence"/>
</dbReference>
<feature type="chain" id="PRO_5040392808" description="Secreted protein" evidence="2">
    <location>
        <begin position="27"/>
        <end position="154"/>
    </location>
</feature>
<evidence type="ECO:0000256" key="2">
    <source>
        <dbReference type="SAM" id="SignalP"/>
    </source>
</evidence>